<dbReference type="Gene3D" id="3.10.129.10">
    <property type="entry name" value="Hotdog Thioesterase"/>
    <property type="match status" value="1"/>
</dbReference>
<keyword evidence="5" id="KW-1185">Reference proteome</keyword>
<dbReference type="InterPro" id="IPR006683">
    <property type="entry name" value="Thioestr_dom"/>
</dbReference>
<dbReference type="InterPro" id="IPR039298">
    <property type="entry name" value="ACOT13"/>
</dbReference>
<dbReference type="AlphaFoldDB" id="A0A918XXC5"/>
<reference evidence="4" key="1">
    <citation type="journal article" date="2014" name="Int. J. Syst. Evol. Microbiol.">
        <title>Complete genome sequence of Corynebacterium casei LMG S-19264T (=DSM 44701T), isolated from a smear-ripened cheese.</title>
        <authorList>
            <consortium name="US DOE Joint Genome Institute (JGI-PGF)"/>
            <person name="Walter F."/>
            <person name="Albersmeier A."/>
            <person name="Kalinowski J."/>
            <person name="Ruckert C."/>
        </authorList>
    </citation>
    <scope>NUCLEOTIDE SEQUENCE</scope>
    <source>
        <strain evidence="4">KCTC 42651</strain>
    </source>
</reference>
<dbReference type="NCBIfam" id="TIGR00369">
    <property type="entry name" value="unchar_dom_1"/>
    <property type="match status" value="1"/>
</dbReference>
<dbReference type="SUPFAM" id="SSF54637">
    <property type="entry name" value="Thioesterase/thiol ester dehydrase-isomerase"/>
    <property type="match status" value="1"/>
</dbReference>
<comment type="similarity">
    <text evidence="1">Belongs to the thioesterase PaaI family.</text>
</comment>
<accession>A0A918XXC5</accession>
<dbReference type="RefSeq" id="WP_189994573.1">
    <property type="nucleotide sequence ID" value="NZ_BMZS01000013.1"/>
</dbReference>
<dbReference type="InterPro" id="IPR029069">
    <property type="entry name" value="HotDog_dom_sf"/>
</dbReference>
<dbReference type="PANTHER" id="PTHR21660:SF1">
    <property type="entry name" value="ACYL-COENZYME A THIOESTERASE 13"/>
    <property type="match status" value="1"/>
</dbReference>
<comment type="caution">
    <text evidence="4">The sequence shown here is derived from an EMBL/GenBank/DDBJ whole genome shotgun (WGS) entry which is preliminary data.</text>
</comment>
<dbReference type="EMBL" id="BMZS01000013">
    <property type="protein sequence ID" value="GHD61303.1"/>
    <property type="molecule type" value="Genomic_DNA"/>
</dbReference>
<dbReference type="CDD" id="cd03443">
    <property type="entry name" value="PaaI_thioesterase"/>
    <property type="match status" value="1"/>
</dbReference>
<proteinExistence type="inferred from homology"/>
<organism evidence="4 5">
    <name type="scientific">Thalassobaculum fulvum</name>
    <dbReference type="NCBI Taxonomy" id="1633335"/>
    <lineage>
        <taxon>Bacteria</taxon>
        <taxon>Pseudomonadati</taxon>
        <taxon>Pseudomonadota</taxon>
        <taxon>Alphaproteobacteria</taxon>
        <taxon>Rhodospirillales</taxon>
        <taxon>Thalassobaculaceae</taxon>
        <taxon>Thalassobaculum</taxon>
    </lineage>
</organism>
<name>A0A918XXC5_9PROT</name>
<dbReference type="Pfam" id="PF03061">
    <property type="entry name" value="4HBT"/>
    <property type="match status" value="1"/>
</dbReference>
<evidence type="ECO:0000313" key="4">
    <source>
        <dbReference type="EMBL" id="GHD61303.1"/>
    </source>
</evidence>
<evidence type="ECO:0000259" key="3">
    <source>
        <dbReference type="Pfam" id="PF03061"/>
    </source>
</evidence>
<protein>
    <submittedName>
        <fullName evidence="4">Esterase</fullName>
    </submittedName>
</protein>
<reference evidence="4" key="2">
    <citation type="submission" date="2020-09" db="EMBL/GenBank/DDBJ databases">
        <authorList>
            <person name="Sun Q."/>
            <person name="Kim S."/>
        </authorList>
    </citation>
    <scope>NUCLEOTIDE SEQUENCE</scope>
    <source>
        <strain evidence="4">KCTC 42651</strain>
    </source>
</reference>
<dbReference type="Proteomes" id="UP000630353">
    <property type="component" value="Unassembled WGS sequence"/>
</dbReference>
<evidence type="ECO:0000256" key="1">
    <source>
        <dbReference type="ARBA" id="ARBA00008324"/>
    </source>
</evidence>
<evidence type="ECO:0000313" key="5">
    <source>
        <dbReference type="Proteomes" id="UP000630353"/>
    </source>
</evidence>
<dbReference type="PANTHER" id="PTHR21660">
    <property type="entry name" value="THIOESTERASE SUPERFAMILY MEMBER-RELATED"/>
    <property type="match status" value="1"/>
</dbReference>
<dbReference type="GO" id="GO:0047617">
    <property type="term" value="F:fatty acyl-CoA hydrolase activity"/>
    <property type="evidence" value="ECO:0007669"/>
    <property type="project" value="InterPro"/>
</dbReference>
<keyword evidence="2" id="KW-0378">Hydrolase</keyword>
<evidence type="ECO:0000256" key="2">
    <source>
        <dbReference type="ARBA" id="ARBA00022801"/>
    </source>
</evidence>
<gene>
    <name evidence="4" type="ORF">GCM10017083_48430</name>
</gene>
<dbReference type="InterPro" id="IPR003736">
    <property type="entry name" value="PAAI_dom"/>
</dbReference>
<sequence>MNDTAAPAQNLSELEDTVGFNAVLGMKLVEWSESHAVMELPIQPQHLNRSNALHGGVIATLIDAVLGYAGVWVPEGEPRRKALTLTLTTNFMGQVREGTVRATAVKKGGGRNIFFASCEVHDEAGNLIAIGEGSYRYRKSDPFGDPPKA</sequence>
<feature type="domain" description="Thioesterase" evidence="3">
    <location>
        <begin position="52"/>
        <end position="128"/>
    </location>
</feature>